<dbReference type="PANTHER" id="PTHR34235">
    <property type="entry name" value="SLR1203 PROTEIN-RELATED"/>
    <property type="match status" value="1"/>
</dbReference>
<organism evidence="1 2">
    <name type="scientific">Crocosphaera watsonii WH 8502</name>
    <dbReference type="NCBI Taxonomy" id="423474"/>
    <lineage>
        <taxon>Bacteria</taxon>
        <taxon>Bacillati</taxon>
        <taxon>Cyanobacteriota</taxon>
        <taxon>Cyanophyceae</taxon>
        <taxon>Oscillatoriophycideae</taxon>
        <taxon>Chroococcales</taxon>
        <taxon>Aphanothecaceae</taxon>
        <taxon>Crocosphaera</taxon>
    </lineage>
</organism>
<dbReference type="Gene3D" id="1.20.1220.20">
    <property type="entry name" value="Uncharcterised protein PF01724"/>
    <property type="match status" value="1"/>
</dbReference>
<protein>
    <recommendedName>
        <fullName evidence="3">DUF29 domain-containing protein</fullName>
    </recommendedName>
</protein>
<evidence type="ECO:0000313" key="1">
    <source>
        <dbReference type="EMBL" id="CCQ53382.1"/>
    </source>
</evidence>
<dbReference type="AlphaFoldDB" id="T2IKU0"/>
<proteinExistence type="predicted"/>
<reference evidence="1 2" key="2">
    <citation type="submission" date="2013-09" db="EMBL/GenBank/DDBJ databases">
        <title>Whole genome comparison of six Crocosphaera watsonii strains with differing phenotypes.</title>
        <authorList>
            <person name="Bench S.R."/>
            <person name="Heller P."/>
            <person name="Frank I."/>
            <person name="Arciniega M."/>
            <person name="Shilova I.N."/>
            <person name="Zehr J.P."/>
        </authorList>
    </citation>
    <scope>NUCLEOTIDE SEQUENCE [LARGE SCALE GENOMIC DNA]</scope>
    <source>
        <strain evidence="1 2">WH 8502</strain>
    </source>
</reference>
<reference evidence="1 2" key="1">
    <citation type="submission" date="2013-01" db="EMBL/GenBank/DDBJ databases">
        <authorList>
            <person name="Bench S."/>
        </authorList>
    </citation>
    <scope>NUCLEOTIDE SEQUENCE [LARGE SCALE GENOMIC DNA]</scope>
    <source>
        <strain evidence="1 2">WH 8502</strain>
    </source>
</reference>
<comment type="caution">
    <text evidence="1">The sequence shown here is derived from an EMBL/GenBank/DDBJ whole genome shotgun (WGS) entry which is preliminary data.</text>
</comment>
<dbReference type="EMBL" id="CAQK01000811">
    <property type="protein sequence ID" value="CCQ53382.1"/>
    <property type="molecule type" value="Genomic_DNA"/>
</dbReference>
<gene>
    <name evidence="1" type="ORF">CWATWH8502_2121</name>
</gene>
<evidence type="ECO:0000313" key="2">
    <source>
        <dbReference type="Proteomes" id="UP000018348"/>
    </source>
</evidence>
<dbReference type="InterPro" id="IPR002636">
    <property type="entry name" value="DUF29"/>
</dbReference>
<dbReference type="Pfam" id="PF01724">
    <property type="entry name" value="DUF29"/>
    <property type="match status" value="1"/>
</dbReference>
<sequence>MKTNLYDKDYCLWLEETIQLLREGRLTELDISNLIEEIEDMGISQKKQSKVTLGYC</sequence>
<accession>T2IKU0</accession>
<dbReference type="PANTHER" id="PTHR34235:SF3">
    <property type="entry name" value="SLR1203 PROTEIN"/>
    <property type="match status" value="1"/>
</dbReference>
<evidence type="ECO:0008006" key="3">
    <source>
        <dbReference type="Google" id="ProtNLM"/>
    </source>
</evidence>
<name>T2IKU0_CROWT</name>
<dbReference type="Proteomes" id="UP000018348">
    <property type="component" value="Unassembled WGS sequence"/>
</dbReference>